<name>A0A4Z2ISZ2_9TELE</name>
<sequence>MIHKMSSRLRQHDPSLGDVLDGACGGTLTLISTCRVLRLKRTCSCRFSTIGVKIFSQFSFSGV</sequence>
<protein>
    <submittedName>
        <fullName evidence="1">Uncharacterized protein</fullName>
    </submittedName>
</protein>
<comment type="caution">
    <text evidence="1">The sequence shown here is derived from an EMBL/GenBank/DDBJ whole genome shotgun (WGS) entry which is preliminary data.</text>
</comment>
<evidence type="ECO:0000313" key="1">
    <source>
        <dbReference type="EMBL" id="TNN80951.1"/>
    </source>
</evidence>
<dbReference type="AlphaFoldDB" id="A0A4Z2ISZ2"/>
<dbReference type="Proteomes" id="UP000314294">
    <property type="component" value="Unassembled WGS sequence"/>
</dbReference>
<keyword evidence="2" id="KW-1185">Reference proteome</keyword>
<dbReference type="EMBL" id="SRLO01000049">
    <property type="protein sequence ID" value="TNN80951.1"/>
    <property type="molecule type" value="Genomic_DNA"/>
</dbReference>
<reference evidence="1 2" key="1">
    <citation type="submission" date="2019-03" db="EMBL/GenBank/DDBJ databases">
        <title>First draft genome of Liparis tanakae, snailfish: a comprehensive survey of snailfish specific genes.</title>
        <authorList>
            <person name="Kim W."/>
            <person name="Song I."/>
            <person name="Jeong J.-H."/>
            <person name="Kim D."/>
            <person name="Kim S."/>
            <person name="Ryu S."/>
            <person name="Song J.Y."/>
            <person name="Lee S.K."/>
        </authorList>
    </citation>
    <scope>NUCLEOTIDE SEQUENCE [LARGE SCALE GENOMIC DNA]</scope>
    <source>
        <tissue evidence="1">Muscle</tissue>
    </source>
</reference>
<organism evidence="1 2">
    <name type="scientific">Liparis tanakae</name>
    <name type="common">Tanaka's snailfish</name>
    <dbReference type="NCBI Taxonomy" id="230148"/>
    <lineage>
        <taxon>Eukaryota</taxon>
        <taxon>Metazoa</taxon>
        <taxon>Chordata</taxon>
        <taxon>Craniata</taxon>
        <taxon>Vertebrata</taxon>
        <taxon>Euteleostomi</taxon>
        <taxon>Actinopterygii</taxon>
        <taxon>Neopterygii</taxon>
        <taxon>Teleostei</taxon>
        <taxon>Neoteleostei</taxon>
        <taxon>Acanthomorphata</taxon>
        <taxon>Eupercaria</taxon>
        <taxon>Perciformes</taxon>
        <taxon>Cottioidei</taxon>
        <taxon>Cottales</taxon>
        <taxon>Liparidae</taxon>
        <taxon>Liparis</taxon>
    </lineage>
</organism>
<proteinExistence type="predicted"/>
<gene>
    <name evidence="1" type="ORF">EYF80_008607</name>
</gene>
<accession>A0A4Z2ISZ2</accession>
<evidence type="ECO:0000313" key="2">
    <source>
        <dbReference type="Proteomes" id="UP000314294"/>
    </source>
</evidence>